<dbReference type="PANTHER" id="PTHR16161:SF0">
    <property type="entry name" value="TRANSCRIPTIONAL PROTEIN SWT1"/>
    <property type="match status" value="1"/>
</dbReference>
<name>A0AB34HWI9_ESCRO</name>
<proteinExistence type="predicted"/>
<evidence type="ECO:0000313" key="2">
    <source>
        <dbReference type="EMBL" id="KAJ8794809.1"/>
    </source>
</evidence>
<dbReference type="GO" id="GO:0005634">
    <property type="term" value="C:nucleus"/>
    <property type="evidence" value="ECO:0007669"/>
    <property type="project" value="TreeGrafter"/>
</dbReference>
<comment type="caution">
    <text evidence="2">The sequence shown here is derived from an EMBL/GenBank/DDBJ whole genome shotgun (WGS) entry which is preliminary data.</text>
</comment>
<feature type="region of interest" description="Disordered" evidence="1">
    <location>
        <begin position="154"/>
        <end position="181"/>
    </location>
</feature>
<accession>A0AB34HWI9</accession>
<dbReference type="InterPro" id="IPR052626">
    <property type="entry name" value="SWT1_Regulator"/>
</dbReference>
<reference evidence="2 3" key="1">
    <citation type="submission" date="2022-11" db="EMBL/GenBank/DDBJ databases">
        <title>Whole genome sequence of Eschrichtius robustus ER-17-0199.</title>
        <authorList>
            <person name="Bruniche-Olsen A."/>
            <person name="Black A.N."/>
            <person name="Fields C.J."/>
            <person name="Walden K."/>
            <person name="Dewoody J.A."/>
        </authorList>
    </citation>
    <scope>NUCLEOTIDE SEQUENCE [LARGE SCALE GENOMIC DNA]</scope>
    <source>
        <strain evidence="2">ER-17-0199</strain>
        <tissue evidence="2">Blubber</tissue>
    </source>
</reference>
<protein>
    <submittedName>
        <fullName evidence="2">Uncharacterized protein</fullName>
    </submittedName>
</protein>
<feature type="region of interest" description="Disordered" evidence="1">
    <location>
        <begin position="1"/>
        <end position="133"/>
    </location>
</feature>
<dbReference type="Proteomes" id="UP001159641">
    <property type="component" value="Unassembled WGS sequence"/>
</dbReference>
<feature type="compositionally biased region" description="Polar residues" evidence="1">
    <location>
        <begin position="70"/>
        <end position="87"/>
    </location>
</feature>
<organism evidence="2 3">
    <name type="scientific">Eschrichtius robustus</name>
    <name type="common">California gray whale</name>
    <name type="synonym">Eschrichtius gibbosus</name>
    <dbReference type="NCBI Taxonomy" id="9764"/>
    <lineage>
        <taxon>Eukaryota</taxon>
        <taxon>Metazoa</taxon>
        <taxon>Chordata</taxon>
        <taxon>Craniata</taxon>
        <taxon>Vertebrata</taxon>
        <taxon>Euteleostomi</taxon>
        <taxon>Mammalia</taxon>
        <taxon>Eutheria</taxon>
        <taxon>Laurasiatheria</taxon>
        <taxon>Artiodactyla</taxon>
        <taxon>Whippomorpha</taxon>
        <taxon>Cetacea</taxon>
        <taxon>Mysticeti</taxon>
        <taxon>Eschrichtiidae</taxon>
        <taxon>Eschrichtius</taxon>
    </lineage>
</organism>
<dbReference type="PANTHER" id="PTHR16161">
    <property type="entry name" value="TRANSCRIPTIONAL PROTEIN SWT1"/>
    <property type="match status" value="1"/>
</dbReference>
<gene>
    <name evidence="2" type="ORF">J1605_018802</name>
</gene>
<sequence length="573" mass="64806">MGRAGCVQQTKDEEPVTKSSQQKNKKQQTAIRGPVRFLLPETLRRQPRLRRSGLGTASNEVREFRFRGASPSQASTTESSQDYNTQGAPRRLGGRSRSSKSSEEVNAKLNKSAGAFEQYPASERRTTFPSGHRARGPFPLAWASRVATGASAAFQMSSKESCGKKEKSQRRGTTPSPSVDEEVRILDNKEKKTSANFTSSACSVIPVSTEKRKLVSKSDHTHILYCNIKRRQELKRLNVETDTPRKRPKLSSSSQGLVKLQETSYSNDNQIISQSPSSNGTKKGISKCIDFKVKDIKLTNVKSELDHGIKNFSSPKIAKDVRPKAEGQASEKKWPHLLAQREKMKELKKERYKKFRDSSEKYVLEKCKRIQFSQDYKSNKIIKEPLESRRKKINFKILGESRETLQKLVEENVFSLDSNKLKTKQEKKECLEGSQVSLNLTRHKSEHLFSDSTYKQTVREWEGKYHEHQRSNDSSSSEILTQKLLGQRNGDIFDCHGWERSFEAPCSSVSLESIQDTDQEMQIVEELHAARMGKSVDLPVVPPSGELTSMEIDLVEDDVHSSSGISYIHMTVL</sequence>
<dbReference type="EMBL" id="JAIQCJ010000702">
    <property type="protein sequence ID" value="KAJ8794809.1"/>
    <property type="molecule type" value="Genomic_DNA"/>
</dbReference>
<feature type="region of interest" description="Disordered" evidence="1">
    <location>
        <begin position="238"/>
        <end position="257"/>
    </location>
</feature>
<evidence type="ECO:0000313" key="3">
    <source>
        <dbReference type="Proteomes" id="UP001159641"/>
    </source>
</evidence>
<keyword evidence="3" id="KW-1185">Reference proteome</keyword>
<evidence type="ECO:0000256" key="1">
    <source>
        <dbReference type="SAM" id="MobiDB-lite"/>
    </source>
</evidence>
<dbReference type="AlphaFoldDB" id="A0AB34HWI9"/>